<feature type="domain" description="Tyrosine specific protein phosphatases" evidence="2">
    <location>
        <begin position="116"/>
        <end position="166"/>
    </location>
</feature>
<dbReference type="Pfam" id="PF13350">
    <property type="entry name" value="Y_phosphatase3"/>
    <property type="match status" value="1"/>
</dbReference>
<keyword evidence="4" id="KW-1185">Reference proteome</keyword>
<evidence type="ECO:0000259" key="2">
    <source>
        <dbReference type="PROSITE" id="PS50056"/>
    </source>
</evidence>
<dbReference type="PATRIC" id="fig|443610.3.peg.4248"/>
<dbReference type="PANTHER" id="PTHR31126">
    <property type="entry name" value="TYROSINE-PROTEIN PHOSPHATASE"/>
    <property type="match status" value="1"/>
</dbReference>
<comment type="similarity">
    <text evidence="1">Belongs to the protein-tyrosine phosphatase family.</text>
</comment>
<dbReference type="InterPro" id="IPR026893">
    <property type="entry name" value="Tyr/Ser_Pase_IphP-type"/>
</dbReference>
<dbReference type="AlphaFoldDB" id="A0A0F5FTW2"/>
<evidence type="ECO:0000313" key="3">
    <source>
        <dbReference type="EMBL" id="KKB12263.1"/>
    </source>
</evidence>
<dbReference type="InterPro" id="IPR000387">
    <property type="entry name" value="Tyr_Pase_dom"/>
</dbReference>
<reference evidence="3 4" key="1">
    <citation type="submission" date="2015-03" db="EMBL/GenBank/DDBJ databases">
        <authorList>
            <person name="Hassan Y.I."/>
            <person name="Lepp D."/>
            <person name="Li X.-Z."/>
            <person name="Zhou T."/>
        </authorList>
    </citation>
    <scope>NUCLEOTIDE SEQUENCE [LARGE SCALE GENOMIC DNA]</scope>
    <source>
        <strain evidence="3 4">BD-c194</strain>
    </source>
</reference>
<dbReference type="InterPro" id="IPR029021">
    <property type="entry name" value="Prot-tyrosine_phosphatase-like"/>
</dbReference>
<name>A0A0F5FTW2_9HYPH</name>
<evidence type="ECO:0000256" key="1">
    <source>
        <dbReference type="ARBA" id="ARBA00009580"/>
    </source>
</evidence>
<dbReference type="PANTHER" id="PTHR31126:SF1">
    <property type="entry name" value="TYROSINE SPECIFIC PROTEIN PHOSPHATASES DOMAIN-CONTAINING PROTEIN"/>
    <property type="match status" value="1"/>
</dbReference>
<gene>
    <name evidence="3" type="ORF">VE25_08365</name>
</gene>
<dbReference type="RefSeq" id="WP_046108153.1">
    <property type="nucleotide sequence ID" value="NZ_JZEX01000087.1"/>
</dbReference>
<organism evidence="3 4">
    <name type="scientific">Devosia geojensis</name>
    <dbReference type="NCBI Taxonomy" id="443610"/>
    <lineage>
        <taxon>Bacteria</taxon>
        <taxon>Pseudomonadati</taxon>
        <taxon>Pseudomonadota</taxon>
        <taxon>Alphaproteobacteria</taxon>
        <taxon>Hyphomicrobiales</taxon>
        <taxon>Devosiaceae</taxon>
        <taxon>Devosia</taxon>
    </lineage>
</organism>
<dbReference type="Proteomes" id="UP000033632">
    <property type="component" value="Unassembled WGS sequence"/>
</dbReference>
<dbReference type="SUPFAM" id="SSF52799">
    <property type="entry name" value="(Phosphotyrosine protein) phosphatases II"/>
    <property type="match status" value="1"/>
</dbReference>
<evidence type="ECO:0000313" key="4">
    <source>
        <dbReference type="Proteomes" id="UP000033632"/>
    </source>
</evidence>
<dbReference type="STRING" id="443610.VE25_08365"/>
<protein>
    <submittedName>
        <fullName evidence="3">Protein tyrosine phosphatase</fullName>
    </submittedName>
</protein>
<dbReference type="GO" id="GO:0004721">
    <property type="term" value="F:phosphoprotein phosphatase activity"/>
    <property type="evidence" value="ECO:0007669"/>
    <property type="project" value="InterPro"/>
</dbReference>
<dbReference type="EMBL" id="JZEX01000087">
    <property type="protein sequence ID" value="KKB12263.1"/>
    <property type="molecule type" value="Genomic_DNA"/>
</dbReference>
<comment type="caution">
    <text evidence="3">The sequence shown here is derived from an EMBL/GenBank/DDBJ whole genome shotgun (WGS) entry which is preliminary data.</text>
</comment>
<accession>A0A0F5FTW2</accession>
<dbReference type="Gene3D" id="3.90.190.10">
    <property type="entry name" value="Protein tyrosine phosphatase superfamily"/>
    <property type="match status" value="1"/>
</dbReference>
<dbReference type="PROSITE" id="PS00383">
    <property type="entry name" value="TYR_PHOSPHATASE_1"/>
    <property type="match status" value="1"/>
</dbReference>
<proteinExistence type="inferred from homology"/>
<dbReference type="PROSITE" id="PS50056">
    <property type="entry name" value="TYR_PHOSPHATASE_2"/>
    <property type="match status" value="1"/>
</dbReference>
<dbReference type="InterPro" id="IPR016130">
    <property type="entry name" value="Tyr_Pase_AS"/>
</dbReference>
<sequence>MESQFTRHLPVKGTFNIRDLGGYATAAGETRWRRVLRADGLHRIDAEGMAALIAEGVTTIIDLRHPGEVASHPNPFSINPVVAYHNVPLFEQLSPTPREGIDVLLELYRQALTHRQDAVARVLTIIAEAPPQGAVLFHCTAGKDRTGIVSALLLAVAGVEAALIVEDYALTGALIAPMIEEIVADAAARGADVEAFRPLLAADPATMAATIAHLEETYGSATAYLERIGLSADTIERLRNRLLGDA</sequence>